<dbReference type="AlphaFoldDB" id="A0A366HX19"/>
<dbReference type="Gene3D" id="3.40.50.10320">
    <property type="entry name" value="LmbE-like"/>
    <property type="match status" value="1"/>
</dbReference>
<dbReference type="GO" id="GO:0016811">
    <property type="term" value="F:hydrolase activity, acting on carbon-nitrogen (but not peptide) bonds, in linear amides"/>
    <property type="evidence" value="ECO:0007669"/>
    <property type="project" value="TreeGrafter"/>
</dbReference>
<dbReference type="PANTHER" id="PTHR12993">
    <property type="entry name" value="N-ACETYLGLUCOSAMINYL-PHOSPHATIDYLINOSITOL DE-N-ACETYLASE-RELATED"/>
    <property type="match status" value="1"/>
</dbReference>
<dbReference type="Pfam" id="PF02585">
    <property type="entry name" value="PIG-L"/>
    <property type="match status" value="1"/>
</dbReference>
<organism evidence="1 2">
    <name type="scientific">Roseimicrobium gellanilyticum</name>
    <dbReference type="NCBI Taxonomy" id="748857"/>
    <lineage>
        <taxon>Bacteria</taxon>
        <taxon>Pseudomonadati</taxon>
        <taxon>Verrucomicrobiota</taxon>
        <taxon>Verrucomicrobiia</taxon>
        <taxon>Verrucomicrobiales</taxon>
        <taxon>Verrucomicrobiaceae</taxon>
        <taxon>Roseimicrobium</taxon>
    </lineage>
</organism>
<dbReference type="RefSeq" id="WP_113956758.1">
    <property type="nucleotide sequence ID" value="NZ_QNRR01000001.1"/>
</dbReference>
<protein>
    <submittedName>
        <fullName evidence="1">LmbE family N-acetylglucosaminyl deacetylase</fullName>
    </submittedName>
</protein>
<dbReference type="PANTHER" id="PTHR12993:SF30">
    <property type="entry name" value="N-ACETYL-ALPHA-D-GLUCOSAMINYL L-MALATE DEACETYLASE 1"/>
    <property type="match status" value="1"/>
</dbReference>
<name>A0A366HX19_9BACT</name>
<comment type="caution">
    <text evidence="1">The sequence shown here is derived from an EMBL/GenBank/DDBJ whole genome shotgun (WGS) entry which is preliminary data.</text>
</comment>
<dbReference type="InterPro" id="IPR024078">
    <property type="entry name" value="LmbE-like_dom_sf"/>
</dbReference>
<evidence type="ECO:0000313" key="2">
    <source>
        <dbReference type="Proteomes" id="UP000253426"/>
    </source>
</evidence>
<sequence>MPSALAIFAHPDDIEFVAAGTLLLLKKEGWDIHYMNLCSGNGGSVQMNAEDTAAKRLEEGKEAAKILGATFYPPICHDLELNYTPELLRKVAAVVRESQASIVLTHSPQDYMEDHMFASRLAVSAAFMHGIPNLASDPPRDAYFHDVAVYHAMPHGLRDPLRKRIRAGQYVNTTKVHAQKRKALAAHESQKHWLDVSQGMDSYLITMDEMSLAVGMLSEHFTHAEGWRRHLHLGFSSAETDPLKEALGSDCLISVDYEKWLEE</sequence>
<dbReference type="SUPFAM" id="SSF102588">
    <property type="entry name" value="LmbE-like"/>
    <property type="match status" value="1"/>
</dbReference>
<dbReference type="InterPro" id="IPR003737">
    <property type="entry name" value="GlcNAc_PI_deacetylase-related"/>
</dbReference>
<dbReference type="EMBL" id="QNRR01000001">
    <property type="protein sequence ID" value="RBP47858.1"/>
    <property type="molecule type" value="Genomic_DNA"/>
</dbReference>
<proteinExistence type="predicted"/>
<gene>
    <name evidence="1" type="ORF">DES53_101658</name>
</gene>
<evidence type="ECO:0000313" key="1">
    <source>
        <dbReference type="EMBL" id="RBP47858.1"/>
    </source>
</evidence>
<reference evidence="1 2" key="1">
    <citation type="submission" date="2018-06" db="EMBL/GenBank/DDBJ databases">
        <title>Genomic Encyclopedia of Type Strains, Phase IV (KMG-IV): sequencing the most valuable type-strain genomes for metagenomic binning, comparative biology and taxonomic classification.</title>
        <authorList>
            <person name="Goeker M."/>
        </authorList>
    </citation>
    <scope>NUCLEOTIDE SEQUENCE [LARGE SCALE GENOMIC DNA]</scope>
    <source>
        <strain evidence="1 2">DSM 25532</strain>
    </source>
</reference>
<dbReference type="Proteomes" id="UP000253426">
    <property type="component" value="Unassembled WGS sequence"/>
</dbReference>
<dbReference type="OrthoDB" id="9790023at2"/>
<accession>A0A366HX19</accession>
<keyword evidence="2" id="KW-1185">Reference proteome</keyword>